<feature type="signal peptide" evidence="1">
    <location>
        <begin position="1"/>
        <end position="19"/>
    </location>
</feature>
<protein>
    <submittedName>
        <fullName evidence="2">Uncharacterized protein</fullName>
    </submittedName>
</protein>
<evidence type="ECO:0000256" key="1">
    <source>
        <dbReference type="SAM" id="SignalP"/>
    </source>
</evidence>
<gene>
    <name evidence="2" type="ORF">A2151_03175</name>
</gene>
<evidence type="ECO:0000313" key="2">
    <source>
        <dbReference type="EMBL" id="OGI47665.1"/>
    </source>
</evidence>
<evidence type="ECO:0000313" key="3">
    <source>
        <dbReference type="Proteomes" id="UP000178885"/>
    </source>
</evidence>
<name>A0A1F6TRH0_9PROT</name>
<keyword evidence="1" id="KW-0732">Signal</keyword>
<organism evidence="2 3">
    <name type="scientific">Candidatus Muproteobacteria bacterium RBG_16_65_34</name>
    <dbReference type="NCBI Taxonomy" id="1817760"/>
    <lineage>
        <taxon>Bacteria</taxon>
        <taxon>Pseudomonadati</taxon>
        <taxon>Pseudomonadota</taxon>
        <taxon>Candidatus Muproteobacteria</taxon>
    </lineage>
</organism>
<proteinExistence type="predicted"/>
<sequence>MLGRLLAKALVGFSIFSGAAIGYSEDGAFDEETVNGQTFQIGGYGISGAENGDDKYSIDLPNTTNAVLRHYRTDIDKTFDYVVDTTIGPTAVAENKIWFGLNFYSGEGHEGIGGVGFFDPKTLKVGLLRHPAIIDCATRSIEVTTKYIAVLTHRAGEYWAGDCKGLIFIDRETLSYTTYRWNREKMHRHGDIYKDPALVKKHILAMRERRIGPLHDLLEKIGGPVLNEQLASLVKAKGLDTVMLEQAELERSWFRGAVETGETLLAQRCLLEVDKTWSLKCDRQGTGEVGVRVSSVNMLGNFCEPGGILGLQLDTNETASHGVEAQVFPAGRTYYGVYPAGRTYYGSTTEKQKYPIAKAGVEWSKYAYGVLHTLHIDSAEIKPMVCKPQFARYSGPGIHSMTVILTVVKPKQTYTPAGVARKSNEVQR</sequence>
<comment type="caution">
    <text evidence="2">The sequence shown here is derived from an EMBL/GenBank/DDBJ whole genome shotgun (WGS) entry which is preliminary data.</text>
</comment>
<dbReference type="EMBL" id="MFSU01000049">
    <property type="protein sequence ID" value="OGI47665.1"/>
    <property type="molecule type" value="Genomic_DNA"/>
</dbReference>
<dbReference type="Proteomes" id="UP000178885">
    <property type="component" value="Unassembled WGS sequence"/>
</dbReference>
<accession>A0A1F6TRH0</accession>
<dbReference type="AlphaFoldDB" id="A0A1F6TRH0"/>
<reference evidence="2 3" key="1">
    <citation type="journal article" date="2016" name="Nat. Commun.">
        <title>Thousands of microbial genomes shed light on interconnected biogeochemical processes in an aquifer system.</title>
        <authorList>
            <person name="Anantharaman K."/>
            <person name="Brown C.T."/>
            <person name="Hug L.A."/>
            <person name="Sharon I."/>
            <person name="Castelle C.J."/>
            <person name="Probst A.J."/>
            <person name="Thomas B.C."/>
            <person name="Singh A."/>
            <person name="Wilkins M.J."/>
            <person name="Karaoz U."/>
            <person name="Brodie E.L."/>
            <person name="Williams K.H."/>
            <person name="Hubbard S.S."/>
            <person name="Banfield J.F."/>
        </authorList>
    </citation>
    <scope>NUCLEOTIDE SEQUENCE [LARGE SCALE GENOMIC DNA]</scope>
</reference>
<feature type="chain" id="PRO_5009526799" evidence="1">
    <location>
        <begin position="20"/>
        <end position="428"/>
    </location>
</feature>